<evidence type="ECO:0000313" key="2">
    <source>
        <dbReference type="Proteomes" id="UP000620559"/>
    </source>
</evidence>
<organism evidence="1 2">
    <name type="scientific">Plectonema cf. radiosum LEGE 06105</name>
    <dbReference type="NCBI Taxonomy" id="945769"/>
    <lineage>
        <taxon>Bacteria</taxon>
        <taxon>Bacillati</taxon>
        <taxon>Cyanobacteriota</taxon>
        <taxon>Cyanophyceae</taxon>
        <taxon>Oscillatoriophycideae</taxon>
        <taxon>Oscillatoriales</taxon>
        <taxon>Microcoleaceae</taxon>
        <taxon>Plectonema</taxon>
    </lineage>
</organism>
<dbReference type="AlphaFoldDB" id="A0A8J7JX99"/>
<keyword evidence="2" id="KW-1185">Reference proteome</keyword>
<dbReference type="Proteomes" id="UP000620559">
    <property type="component" value="Unassembled WGS sequence"/>
</dbReference>
<accession>A0A8J7JX99</accession>
<evidence type="ECO:0000313" key="1">
    <source>
        <dbReference type="EMBL" id="MBE9216475.1"/>
    </source>
</evidence>
<name>A0A8J7JX99_9CYAN</name>
<sequence>MAIVAGIAFYVEMRSQPLKLEVDDFFDISHLSREVIIRKYISKNSAFSSKREYKGIFNYVKSSIINI</sequence>
<protein>
    <submittedName>
        <fullName evidence="1">Uncharacterized protein</fullName>
    </submittedName>
</protein>
<dbReference type="RefSeq" id="WP_193925060.1">
    <property type="nucleotide sequence ID" value="NZ_JADEWL010000171.1"/>
</dbReference>
<dbReference type="EMBL" id="JADEWL010000171">
    <property type="protein sequence ID" value="MBE9216475.1"/>
    <property type="molecule type" value="Genomic_DNA"/>
</dbReference>
<comment type="caution">
    <text evidence="1">The sequence shown here is derived from an EMBL/GenBank/DDBJ whole genome shotgun (WGS) entry which is preliminary data.</text>
</comment>
<gene>
    <name evidence="1" type="ORF">IQ247_28085</name>
</gene>
<reference evidence="1" key="1">
    <citation type="submission" date="2020-10" db="EMBL/GenBank/DDBJ databases">
        <authorList>
            <person name="Castelo-Branco R."/>
            <person name="Eusebio N."/>
            <person name="Adriana R."/>
            <person name="Vieira A."/>
            <person name="Brugerolle De Fraissinette N."/>
            <person name="Rezende De Castro R."/>
            <person name="Schneider M.P."/>
            <person name="Vasconcelos V."/>
            <person name="Leao P.N."/>
        </authorList>
    </citation>
    <scope>NUCLEOTIDE SEQUENCE</scope>
    <source>
        <strain evidence="1">LEGE 06105</strain>
    </source>
</reference>
<proteinExistence type="predicted"/>